<dbReference type="InterPro" id="IPR025851">
    <property type="entry name" value="SUKH-4"/>
</dbReference>
<keyword evidence="2" id="KW-1185">Reference proteome</keyword>
<accession>A0A6B2H450</accession>
<dbReference type="Pfam" id="PF14435">
    <property type="entry name" value="SUKH-4"/>
    <property type="match status" value="1"/>
</dbReference>
<dbReference type="AlphaFoldDB" id="A0A6B2H450"/>
<evidence type="ECO:0000313" key="2">
    <source>
        <dbReference type="Proteomes" id="UP000478546"/>
    </source>
</evidence>
<dbReference type="SUPFAM" id="SSF160631">
    <property type="entry name" value="SMI1/KNR4-like"/>
    <property type="match status" value="1"/>
</dbReference>
<gene>
    <name evidence="1" type="ORF">GWO68_14950</name>
</gene>
<sequence length="191" mass="22093">MDYKELIKNWKSEELYKFDVHDISSKGLNEETADFLAIVGLPTSAAPFLSFADDSERELGSISNIFETREDRHRYFLSIGSDGAGDPICLDLMNECQVVTLNHEEDFEPTFMNSSVSELFQFLTIYKRFVEEVIRENGEDAYLDADFTDSQYEELKKAMESVDNKALKTNTFWAQELAQLLGNREYYQNQK</sequence>
<organism evidence="1 2">
    <name type="scientific">Pontibacter fetidus</name>
    <dbReference type="NCBI Taxonomy" id="2700082"/>
    <lineage>
        <taxon>Bacteria</taxon>
        <taxon>Pseudomonadati</taxon>
        <taxon>Bacteroidota</taxon>
        <taxon>Cytophagia</taxon>
        <taxon>Cytophagales</taxon>
        <taxon>Hymenobacteraceae</taxon>
        <taxon>Pontibacter</taxon>
    </lineage>
</organism>
<protein>
    <submittedName>
        <fullName evidence="1">SMI1/KNR4 family protein</fullName>
    </submittedName>
</protein>
<reference evidence="1 2" key="1">
    <citation type="submission" date="2020-01" db="EMBL/GenBank/DDBJ databases">
        <authorList>
            <person name="Kim M.K."/>
        </authorList>
    </citation>
    <scope>NUCLEOTIDE SEQUENCE [LARGE SCALE GENOMIC DNA]</scope>
    <source>
        <strain evidence="1 2">BT213</strain>
    </source>
</reference>
<dbReference type="Proteomes" id="UP000478546">
    <property type="component" value="Unassembled WGS sequence"/>
</dbReference>
<dbReference type="EMBL" id="JAAEAA010000022">
    <property type="protein sequence ID" value="NDK57221.1"/>
    <property type="molecule type" value="Genomic_DNA"/>
</dbReference>
<comment type="caution">
    <text evidence="1">The sequence shown here is derived from an EMBL/GenBank/DDBJ whole genome shotgun (WGS) entry which is preliminary data.</text>
</comment>
<proteinExistence type="predicted"/>
<name>A0A6B2H450_9BACT</name>
<dbReference type="RefSeq" id="WP_162347283.1">
    <property type="nucleotide sequence ID" value="NZ_JAAEAA010000022.1"/>
</dbReference>
<evidence type="ECO:0000313" key="1">
    <source>
        <dbReference type="EMBL" id="NDK57221.1"/>
    </source>
</evidence>
<dbReference type="InterPro" id="IPR037883">
    <property type="entry name" value="Knr4/Smi1-like_sf"/>
</dbReference>